<dbReference type="PATRIC" id="fig|762836.4.peg.2298"/>
<reference evidence="4" key="1">
    <citation type="journal article" date="2016" name="Front. Microbiol.">
        <title>Molecular Keys to the Janthinobacterium and Duganella spp. Interaction with the Plant Pathogen Fusarium graminearum.</title>
        <authorList>
            <person name="Haack F.S."/>
            <person name="Poehlein A."/>
            <person name="Kroger C."/>
            <person name="Voigt C.A."/>
            <person name="Piepenbring M."/>
            <person name="Bode H.B."/>
            <person name="Daniel R."/>
            <person name="Schafer W."/>
            <person name="Streit W.R."/>
        </authorList>
    </citation>
    <scope>NUCLEOTIDE SEQUENCE [LARGE SCALE GENOMIC DNA]</scope>
    <source>
        <strain evidence="4">T54</strain>
    </source>
</reference>
<gene>
    <name evidence="3" type="ORF">DUPY_22200</name>
</gene>
<evidence type="ECO:0000313" key="4">
    <source>
        <dbReference type="Proteomes" id="UP000175989"/>
    </source>
</evidence>
<dbReference type="AlphaFoldDB" id="A0A1E7WP44"/>
<keyword evidence="2" id="KW-0732">Signal</keyword>
<name>A0A1E7WP44_9BURK</name>
<dbReference type="RefSeq" id="WP_070248020.1">
    <property type="nucleotide sequence ID" value="NZ_LROM01000081.1"/>
</dbReference>
<feature type="signal peptide" evidence="2">
    <location>
        <begin position="1"/>
        <end position="20"/>
    </location>
</feature>
<proteinExistence type="predicted"/>
<protein>
    <submittedName>
        <fullName evidence="3">Uncharacterized protein</fullName>
    </submittedName>
</protein>
<organism evidence="3 4">
    <name type="scientific">Duganella phyllosphaerae</name>
    <dbReference type="NCBI Taxonomy" id="762836"/>
    <lineage>
        <taxon>Bacteria</taxon>
        <taxon>Pseudomonadati</taxon>
        <taxon>Pseudomonadota</taxon>
        <taxon>Betaproteobacteria</taxon>
        <taxon>Burkholderiales</taxon>
        <taxon>Oxalobacteraceae</taxon>
        <taxon>Telluria group</taxon>
        <taxon>Duganella</taxon>
    </lineage>
</organism>
<comment type="caution">
    <text evidence="3">The sequence shown here is derived from an EMBL/GenBank/DDBJ whole genome shotgun (WGS) entry which is preliminary data.</text>
</comment>
<sequence length="187" mass="19208">MKALFALSAVFASIATHAMAADADLLRCRALAAASAKLACYDAIPVGAAAAGGPAATAAAVTASAPATGRNPGPEAAMATMPATPATPPTASATRTQDATFGLTAGQLRKSDQQDGVESTLVGTFSGWSPTTTFRLANGQAWRVVDDSSASLYSRETPKVAIKRNFFGTYFLEVEGVNQAPRVRRLE</sequence>
<feature type="chain" id="PRO_5009207424" evidence="2">
    <location>
        <begin position="21"/>
        <end position="187"/>
    </location>
</feature>
<dbReference type="Proteomes" id="UP000175989">
    <property type="component" value="Unassembled WGS sequence"/>
</dbReference>
<evidence type="ECO:0000256" key="1">
    <source>
        <dbReference type="SAM" id="MobiDB-lite"/>
    </source>
</evidence>
<evidence type="ECO:0000256" key="2">
    <source>
        <dbReference type="SAM" id="SignalP"/>
    </source>
</evidence>
<dbReference type="OrthoDB" id="8703271at2"/>
<evidence type="ECO:0000313" key="3">
    <source>
        <dbReference type="EMBL" id="OFA00936.1"/>
    </source>
</evidence>
<keyword evidence="4" id="KW-1185">Reference proteome</keyword>
<feature type="region of interest" description="Disordered" evidence="1">
    <location>
        <begin position="65"/>
        <end position="95"/>
    </location>
</feature>
<dbReference type="EMBL" id="LROM01000081">
    <property type="protein sequence ID" value="OFA00936.1"/>
    <property type="molecule type" value="Genomic_DNA"/>
</dbReference>
<accession>A0A1E7WP44</accession>